<evidence type="ECO:0000313" key="4">
    <source>
        <dbReference type="Proteomes" id="UP001458880"/>
    </source>
</evidence>
<evidence type="ECO:0000313" key="3">
    <source>
        <dbReference type="EMBL" id="KAK9700909.1"/>
    </source>
</evidence>
<feature type="compositionally biased region" description="Basic and acidic residues" evidence="1">
    <location>
        <begin position="22"/>
        <end position="40"/>
    </location>
</feature>
<reference evidence="3" key="1">
    <citation type="submission" date="2023-05" db="EMBL/GenBank/DDBJ databases">
        <authorList>
            <person name="Nardi F."/>
            <person name="Carapelli A."/>
            <person name="Cucini C."/>
        </authorList>
    </citation>
    <scope>NUCLEOTIDE SEQUENCE</scope>
    <source>
        <strain evidence="3">DMR45628</strain>
        <tissue evidence="3">Testes</tissue>
    </source>
</reference>
<feature type="region of interest" description="Disordered" evidence="1">
    <location>
        <begin position="1"/>
        <end position="46"/>
    </location>
</feature>
<evidence type="ECO:0000256" key="1">
    <source>
        <dbReference type="SAM" id="MobiDB-lite"/>
    </source>
</evidence>
<sequence length="117" mass="13681">MSDLSDEEPFSADSSDNYEPSDNSHETESEAISETRSRSKIEKRKTKSELVNWKRNVKKKQTKLIQVIQVNQSDLQEQSVQIAGAERNVMKKLMKTVETRFYDNLTRWLTELRKTTI</sequence>
<proteinExistence type="predicted"/>
<feature type="compositionally biased region" description="Polar residues" evidence="1">
    <location>
        <begin position="12"/>
        <end position="21"/>
    </location>
</feature>
<dbReference type="EMBL" id="JASPKY010000427">
    <property type="protein sequence ID" value="KAK9700909.1"/>
    <property type="molecule type" value="Genomic_DNA"/>
</dbReference>
<gene>
    <name evidence="3" type="ORF">QE152_g30956</name>
    <name evidence="2" type="ORF">QE152_g31275</name>
</gene>
<dbReference type="Proteomes" id="UP001458880">
    <property type="component" value="Unassembled WGS sequence"/>
</dbReference>
<keyword evidence="4" id="KW-1185">Reference proteome</keyword>
<protein>
    <recommendedName>
        <fullName evidence="5">No apical meristem-associated C-terminal domain-containing protein</fullName>
    </recommendedName>
</protein>
<name>A0AAW1JD08_POPJA</name>
<reference evidence="3 4" key="2">
    <citation type="journal article" date="2024" name="BMC Genomics">
        <title>De novo assembly and annotation of Popillia japonica's genome with initial clues to its potential as an invasive pest.</title>
        <authorList>
            <person name="Cucini C."/>
            <person name="Boschi S."/>
            <person name="Funari R."/>
            <person name="Cardaioli E."/>
            <person name="Iannotti N."/>
            <person name="Marturano G."/>
            <person name="Paoli F."/>
            <person name="Bruttini M."/>
            <person name="Carapelli A."/>
            <person name="Frati F."/>
            <person name="Nardi F."/>
        </authorList>
    </citation>
    <scope>NUCLEOTIDE SEQUENCE [LARGE SCALE GENOMIC DNA]</scope>
    <source>
        <strain evidence="3">DMR45628</strain>
    </source>
</reference>
<dbReference type="EMBL" id="JASPKY010000438">
    <property type="protein sequence ID" value="KAK9700395.1"/>
    <property type="molecule type" value="Genomic_DNA"/>
</dbReference>
<dbReference type="AlphaFoldDB" id="A0AAW1JD08"/>
<comment type="caution">
    <text evidence="3">The sequence shown here is derived from an EMBL/GenBank/DDBJ whole genome shotgun (WGS) entry which is preliminary data.</text>
</comment>
<accession>A0AAW1JD08</accession>
<organism evidence="3 4">
    <name type="scientific">Popillia japonica</name>
    <name type="common">Japanese beetle</name>
    <dbReference type="NCBI Taxonomy" id="7064"/>
    <lineage>
        <taxon>Eukaryota</taxon>
        <taxon>Metazoa</taxon>
        <taxon>Ecdysozoa</taxon>
        <taxon>Arthropoda</taxon>
        <taxon>Hexapoda</taxon>
        <taxon>Insecta</taxon>
        <taxon>Pterygota</taxon>
        <taxon>Neoptera</taxon>
        <taxon>Endopterygota</taxon>
        <taxon>Coleoptera</taxon>
        <taxon>Polyphaga</taxon>
        <taxon>Scarabaeiformia</taxon>
        <taxon>Scarabaeidae</taxon>
        <taxon>Rutelinae</taxon>
        <taxon>Popillia</taxon>
    </lineage>
</organism>
<feature type="compositionally biased region" description="Acidic residues" evidence="1">
    <location>
        <begin position="1"/>
        <end position="10"/>
    </location>
</feature>
<evidence type="ECO:0008006" key="5">
    <source>
        <dbReference type="Google" id="ProtNLM"/>
    </source>
</evidence>
<evidence type="ECO:0000313" key="2">
    <source>
        <dbReference type="EMBL" id="KAK9700395.1"/>
    </source>
</evidence>